<dbReference type="RefSeq" id="WP_266605736.1">
    <property type="nucleotide sequence ID" value="NZ_JAPHNL010000335.1"/>
</dbReference>
<dbReference type="EMBL" id="JAPHNL010000335">
    <property type="protein sequence ID" value="MCX3064185.1"/>
    <property type="molecule type" value="Genomic_DNA"/>
</dbReference>
<evidence type="ECO:0000313" key="2">
    <source>
        <dbReference type="Proteomes" id="UP001163064"/>
    </source>
</evidence>
<sequence>MDPSDEDSLPLPPPFMFGCGDCARLLCRLARKIDADDGCLTEQLVLAKHLAVAHPDCVPVPHVGGCEPCAYYADHPEAADVWAEHRARSLFLPAAVARLL</sequence>
<protein>
    <recommendedName>
        <fullName evidence="3">Oxidoreductase</fullName>
    </recommendedName>
</protein>
<evidence type="ECO:0008006" key="3">
    <source>
        <dbReference type="Google" id="ProtNLM"/>
    </source>
</evidence>
<evidence type="ECO:0000313" key="1">
    <source>
        <dbReference type="EMBL" id="MCX3064185.1"/>
    </source>
</evidence>
<dbReference type="Proteomes" id="UP001163064">
    <property type="component" value="Unassembled WGS sequence"/>
</dbReference>
<reference evidence="1" key="1">
    <citation type="submission" date="2022-10" db="EMBL/GenBank/DDBJ databases">
        <title>Streptomyces beihaiensis sp. nov., a chitin degrading actinobacterium, isolated from shrimp pond soil.</title>
        <authorList>
            <person name="Xie J."/>
            <person name="Shen N."/>
        </authorList>
    </citation>
    <scope>NUCLEOTIDE SEQUENCE</scope>
    <source>
        <strain evidence="1">GXMU-J5</strain>
    </source>
</reference>
<proteinExistence type="predicted"/>
<keyword evidence="2" id="KW-1185">Reference proteome</keyword>
<name>A0ABT3U534_9ACTN</name>
<organism evidence="1 2">
    <name type="scientific">Streptomyces beihaiensis</name>
    <dbReference type="NCBI Taxonomy" id="2984495"/>
    <lineage>
        <taxon>Bacteria</taxon>
        <taxon>Bacillati</taxon>
        <taxon>Actinomycetota</taxon>
        <taxon>Actinomycetes</taxon>
        <taxon>Kitasatosporales</taxon>
        <taxon>Streptomycetaceae</taxon>
        <taxon>Streptomyces</taxon>
    </lineage>
</organism>
<gene>
    <name evidence="1" type="ORF">OFY01_31420</name>
</gene>
<comment type="caution">
    <text evidence="1">The sequence shown here is derived from an EMBL/GenBank/DDBJ whole genome shotgun (WGS) entry which is preliminary data.</text>
</comment>
<accession>A0ABT3U534</accession>